<dbReference type="Pfam" id="PF14891">
    <property type="entry name" value="Peptidase_M91"/>
    <property type="match status" value="1"/>
</dbReference>
<reference evidence="2 3" key="1">
    <citation type="submission" date="2018-06" db="EMBL/GenBank/DDBJ databases">
        <authorList>
            <consortium name="Pathogen Informatics"/>
            <person name="Doyle S."/>
        </authorList>
    </citation>
    <scope>NUCLEOTIDE SEQUENCE [LARGE SCALE GENOMIC DNA]</scope>
    <source>
        <strain evidence="2 3">NCTC12120</strain>
    </source>
</reference>
<proteinExistence type="predicted"/>
<dbReference type="AlphaFoldDB" id="A0A2X2SWN5"/>
<accession>A0A2X2SWN5</accession>
<dbReference type="STRING" id="158822.LH23_12325"/>
<dbReference type="EMBL" id="UAVU01000003">
    <property type="protein sequence ID" value="SQA96488.1"/>
    <property type="molecule type" value="Genomic_DNA"/>
</dbReference>
<evidence type="ECO:0000313" key="2">
    <source>
        <dbReference type="EMBL" id="SQA96488.1"/>
    </source>
</evidence>
<name>A0A2X2SWN5_9ENTR</name>
<evidence type="ECO:0000313" key="3">
    <source>
        <dbReference type="Proteomes" id="UP000251197"/>
    </source>
</evidence>
<protein>
    <submittedName>
        <fullName evidence="2">Uncharacterized protein</fullName>
    </submittedName>
</protein>
<dbReference type="InterPro" id="IPR028208">
    <property type="entry name" value="Effector_pro_NleD-like"/>
</dbReference>
<evidence type="ECO:0000256" key="1">
    <source>
        <dbReference type="SAM" id="MobiDB-lite"/>
    </source>
</evidence>
<dbReference type="Proteomes" id="UP000251197">
    <property type="component" value="Unassembled WGS sequence"/>
</dbReference>
<gene>
    <name evidence="2" type="ORF">NCTC12120_00244</name>
</gene>
<organism evidence="2 3">
    <name type="scientific">Cedecea neteri</name>
    <dbReference type="NCBI Taxonomy" id="158822"/>
    <lineage>
        <taxon>Bacteria</taxon>
        <taxon>Pseudomonadati</taxon>
        <taxon>Pseudomonadota</taxon>
        <taxon>Gammaproteobacteria</taxon>
        <taxon>Enterobacterales</taxon>
        <taxon>Enterobacteriaceae</taxon>
        <taxon>Cedecea</taxon>
    </lineage>
</organism>
<feature type="region of interest" description="Disordered" evidence="1">
    <location>
        <begin position="475"/>
        <end position="536"/>
    </location>
</feature>
<sequence>MDELRNLSTQGRYVKVKVTAMANTVARPVLTDSQVRRFHLSSSEYDKAHNKKATHLAQKQPLGKKGEGTSVSVDWNPRQSVAIDAHGRPSLLDDTSLAFVSLAHELVHGYRHDEGDIHRGDFRPLRYWLSGRTGGVPRGGDRQVCGGSAVRKRYSPGARPAAARAVRRRVNSFAAGTTAPLSPLNLLTQQLKWGDIMPLNNVDTSLRVDPGLISGNSNRRVSMRIALEPDNPQHFDCTVKVSSRRADALYYANKAIDDTWRILDMGSGNQKNHVRATMAESYKRTLLSQKGTGNGDYTVRAWEAAKFRAGNCGEMAAVNALLLANTRVRQPVSVVHNRDVDHAFVVIGDPRVDGKSIVSDPWPEFGRAMRIEDAKFGDSYHVLHTYPVGHRDDDVREKLLRGEKATQAEVDKAFRKAAPKLAKLSPEQLRDSVVAGPGYVQRHASNNLGIQYDGTDSRGVVQHFDQSLSVGQMRSRVNGPQAAAEVQQRGTPAPTFTSNDRPRQRTESFAAESSSRGRRPRTASNAVPATAPRRRANSVDIRPAPMPIYAPPPPAPGGMYSTVPLPAHGPRIQLRSATCSRAGLQLRPAACRSTRLQLWPAADARPRADARDGKPPGFTVNRRLFRQTSTALRQPRPERGLALTLSRPHSGEF</sequence>
<feature type="compositionally biased region" description="Basic and acidic residues" evidence="1">
    <location>
        <begin position="604"/>
        <end position="614"/>
    </location>
</feature>
<feature type="region of interest" description="Disordered" evidence="1">
    <location>
        <begin position="49"/>
        <end position="71"/>
    </location>
</feature>
<feature type="region of interest" description="Disordered" evidence="1">
    <location>
        <begin position="603"/>
        <end position="653"/>
    </location>
</feature>
<feature type="compositionally biased region" description="Polar residues" evidence="1">
    <location>
        <begin position="488"/>
        <end position="499"/>
    </location>
</feature>